<gene>
    <name evidence="3" type="ORF">LTR36_005920</name>
</gene>
<evidence type="ECO:0000313" key="4">
    <source>
        <dbReference type="Proteomes" id="UP001324427"/>
    </source>
</evidence>
<dbReference type="GO" id="GO:0006508">
    <property type="term" value="P:proteolysis"/>
    <property type="evidence" value="ECO:0007669"/>
    <property type="project" value="InterPro"/>
</dbReference>
<organism evidence="3 4">
    <name type="scientific">Oleoguttula mirabilis</name>
    <dbReference type="NCBI Taxonomy" id="1507867"/>
    <lineage>
        <taxon>Eukaryota</taxon>
        <taxon>Fungi</taxon>
        <taxon>Dikarya</taxon>
        <taxon>Ascomycota</taxon>
        <taxon>Pezizomycotina</taxon>
        <taxon>Dothideomycetes</taxon>
        <taxon>Dothideomycetidae</taxon>
        <taxon>Mycosphaerellales</taxon>
        <taxon>Teratosphaeriaceae</taxon>
        <taxon>Oleoguttula</taxon>
    </lineage>
</organism>
<feature type="chain" id="PRO_5043440622" description="Peptidase M12A domain-containing protein" evidence="1">
    <location>
        <begin position="24"/>
        <end position="496"/>
    </location>
</feature>
<dbReference type="InterPro" id="IPR001506">
    <property type="entry name" value="Peptidase_M12A"/>
</dbReference>
<name>A0AAV9JEE9_9PEZI</name>
<dbReference type="GO" id="GO:0004222">
    <property type="term" value="F:metalloendopeptidase activity"/>
    <property type="evidence" value="ECO:0007669"/>
    <property type="project" value="InterPro"/>
</dbReference>
<dbReference type="Pfam" id="PF01400">
    <property type="entry name" value="Astacin"/>
    <property type="match status" value="1"/>
</dbReference>
<accession>A0AAV9JEE9</accession>
<comment type="caution">
    <text evidence="3">The sequence shown here is derived from an EMBL/GenBank/DDBJ whole genome shotgun (WGS) entry which is preliminary data.</text>
</comment>
<evidence type="ECO:0000313" key="3">
    <source>
        <dbReference type="EMBL" id="KAK4543142.1"/>
    </source>
</evidence>
<dbReference type="SUPFAM" id="SSF55486">
    <property type="entry name" value="Metalloproteases ('zincins'), catalytic domain"/>
    <property type="match status" value="2"/>
</dbReference>
<feature type="signal peptide" evidence="1">
    <location>
        <begin position="1"/>
        <end position="23"/>
    </location>
</feature>
<dbReference type="Proteomes" id="UP001324427">
    <property type="component" value="Unassembled WGS sequence"/>
</dbReference>
<reference evidence="3 4" key="1">
    <citation type="submission" date="2021-11" db="EMBL/GenBank/DDBJ databases">
        <title>Black yeast isolated from Biological Soil Crust.</title>
        <authorList>
            <person name="Kurbessoian T."/>
        </authorList>
    </citation>
    <scope>NUCLEOTIDE SEQUENCE [LARGE SCALE GENOMIC DNA]</scope>
    <source>
        <strain evidence="3 4">CCFEE 5522</strain>
    </source>
</reference>
<dbReference type="Gene3D" id="3.40.390.10">
    <property type="entry name" value="Collagenase (Catalytic Domain)"/>
    <property type="match status" value="1"/>
</dbReference>
<dbReference type="AlphaFoldDB" id="A0AAV9JEE9"/>
<evidence type="ECO:0000256" key="1">
    <source>
        <dbReference type="SAM" id="SignalP"/>
    </source>
</evidence>
<feature type="domain" description="Peptidase M12A" evidence="2">
    <location>
        <begin position="235"/>
        <end position="266"/>
    </location>
</feature>
<sequence length="496" mass="54373">MKQATNTTQLFVVLLALLVLCMACPEPEIQTGKVTTGATDLSGSELDHLPLVQITPDDGGIRLLAKRIKRWYSVLTFAEISAGRSSVGTDVDKYKHAPWPVKCGHQWVRYCFKDEHSADLLLETLAHAIVLWHPASQYSGLAVQPDTACFDPSDSTSNYRCICGRQENGQETDVDALVIGDGRESSDKTKWPAYSVTILGYNYVEPERAGRHWMIFGGFNTANTAGMTPAQLKSDHIRTMAHELGHAMGLDHEHQRPDVNTFVAFDCEWNVGYPEAAARAMASNQYFQAIETVEERMATVCSRSDYATKFWPRYLPWIIGSEFKSKATQDYAGDNEPFDYGSIMIYSSTLGFRLAGSQRDARVNFKIPMLRKRKDKTRSFPDSLFFQGGNREPGLARISAWDIRRVAALYPGTATQQRDAAGLGVNGVNWNPVAYSIAGLVPSWTLQPAPLDVAYADLDGNLLGDAPAAAADAGDVDLAAAALDDLALEGETGTGD</sequence>
<evidence type="ECO:0000259" key="2">
    <source>
        <dbReference type="Pfam" id="PF01400"/>
    </source>
</evidence>
<protein>
    <recommendedName>
        <fullName evidence="2">Peptidase M12A domain-containing protein</fullName>
    </recommendedName>
</protein>
<dbReference type="EMBL" id="JAVFHQ010000035">
    <property type="protein sequence ID" value="KAK4543142.1"/>
    <property type="molecule type" value="Genomic_DNA"/>
</dbReference>
<dbReference type="InterPro" id="IPR024079">
    <property type="entry name" value="MetalloPept_cat_dom_sf"/>
</dbReference>
<proteinExistence type="predicted"/>
<keyword evidence="1" id="KW-0732">Signal</keyword>
<keyword evidence="4" id="KW-1185">Reference proteome</keyword>